<feature type="compositionally biased region" description="Polar residues" evidence="1">
    <location>
        <begin position="1"/>
        <end position="18"/>
    </location>
</feature>
<sequence>MTTTRSGKESNSQGSSTDKAAGTKHKIETKTSPASKRTKKDDQQDQDQDQDQGQEQEPDDKIPSPTEAYGSGDVRRVNPAKSGHQGTKVESDEKKQAKAEEKPEAKGQGNAIEKGEREGVPSNILEKGIIYFFFRGRVGIDDPSSVDDLQRSYFVLRPIEKDAKLSEGIIGDAGNSRLIAIPKKVLPQSGRDRWIAFVEKTHASFKSLKEEFLASYDYDTKTAGTRHTPAATPVAEGVYAITTTGRESHLAYMITLPSDGLGEVQTEMGLKEKGSFIISTRNPAYPPPGGRSLPKGPEYPKEIQDEFRTLRWIGTNPKHLDIANTQFLLIGESSGLKKAMEPQEKAEGEEKPIEELDKLEHEDTHRMEGLKGDDSAAIFADLQVQASDYPALQSSF</sequence>
<dbReference type="PANTHER" id="PTHR34776">
    <property type="entry name" value="F17F16.3 PROTEIN"/>
    <property type="match status" value="1"/>
</dbReference>
<dbReference type="AlphaFoldDB" id="M7SCU2"/>
<evidence type="ECO:0000256" key="1">
    <source>
        <dbReference type="SAM" id="MobiDB-lite"/>
    </source>
</evidence>
<dbReference type="HOGENOM" id="CLU_024063_0_1_1"/>
<dbReference type="OrthoDB" id="1028014at2759"/>
<gene>
    <name evidence="2" type="ORF">UCREL1_8990</name>
</gene>
<dbReference type="PANTHER" id="PTHR34776:SF1">
    <property type="entry name" value="F17F16.3 PROTEIN"/>
    <property type="match status" value="1"/>
</dbReference>
<keyword evidence="3" id="KW-1185">Reference proteome</keyword>
<feature type="region of interest" description="Disordered" evidence="1">
    <location>
        <begin position="278"/>
        <end position="297"/>
    </location>
</feature>
<dbReference type="Proteomes" id="UP000012174">
    <property type="component" value="Unassembled WGS sequence"/>
</dbReference>
<feature type="compositionally biased region" description="Basic and acidic residues" evidence="1">
    <location>
        <begin position="87"/>
        <end position="105"/>
    </location>
</feature>
<protein>
    <recommendedName>
        <fullName evidence="4">BTB domain transcription factor</fullName>
    </recommendedName>
</protein>
<evidence type="ECO:0008006" key="4">
    <source>
        <dbReference type="Google" id="ProtNLM"/>
    </source>
</evidence>
<feature type="region of interest" description="Disordered" evidence="1">
    <location>
        <begin position="1"/>
        <end position="119"/>
    </location>
</feature>
<name>M7SCU2_EUTLA</name>
<dbReference type="KEGG" id="ela:UCREL1_8990"/>
<accession>M7SCU2</accession>
<dbReference type="EMBL" id="KB707126">
    <property type="protein sequence ID" value="EMR64029.1"/>
    <property type="molecule type" value="Genomic_DNA"/>
</dbReference>
<feature type="region of interest" description="Disordered" evidence="1">
    <location>
        <begin position="338"/>
        <end position="358"/>
    </location>
</feature>
<reference evidence="3" key="1">
    <citation type="journal article" date="2013" name="Genome Announc.">
        <title>Draft genome sequence of the grapevine dieback fungus Eutypa lata UCR-EL1.</title>
        <authorList>
            <person name="Blanco-Ulate B."/>
            <person name="Rolshausen P.E."/>
            <person name="Cantu D."/>
        </authorList>
    </citation>
    <scope>NUCLEOTIDE SEQUENCE [LARGE SCALE GENOMIC DNA]</scope>
    <source>
        <strain evidence="3">UCR-EL1</strain>
    </source>
</reference>
<feature type="compositionally biased region" description="Acidic residues" evidence="1">
    <location>
        <begin position="44"/>
        <end position="58"/>
    </location>
</feature>
<evidence type="ECO:0000313" key="2">
    <source>
        <dbReference type="EMBL" id="EMR64029.1"/>
    </source>
</evidence>
<dbReference type="OMA" id="GSWIVQS"/>
<proteinExistence type="predicted"/>
<organism evidence="2 3">
    <name type="scientific">Eutypa lata (strain UCR-EL1)</name>
    <name type="common">Grapevine dieback disease fungus</name>
    <name type="synonym">Eutypa armeniacae</name>
    <dbReference type="NCBI Taxonomy" id="1287681"/>
    <lineage>
        <taxon>Eukaryota</taxon>
        <taxon>Fungi</taxon>
        <taxon>Dikarya</taxon>
        <taxon>Ascomycota</taxon>
        <taxon>Pezizomycotina</taxon>
        <taxon>Sordariomycetes</taxon>
        <taxon>Xylariomycetidae</taxon>
        <taxon>Xylariales</taxon>
        <taxon>Diatrypaceae</taxon>
        <taxon>Eutypa</taxon>
    </lineage>
</organism>
<evidence type="ECO:0000313" key="3">
    <source>
        <dbReference type="Proteomes" id="UP000012174"/>
    </source>
</evidence>
<dbReference type="eggNOG" id="ENOG502S2IV">
    <property type="taxonomic scope" value="Eukaryota"/>
</dbReference>